<evidence type="ECO:0000313" key="1">
    <source>
        <dbReference type="EMBL" id="MYM58609.1"/>
    </source>
</evidence>
<evidence type="ECO:0000313" key="2">
    <source>
        <dbReference type="Proteomes" id="UP000478571"/>
    </source>
</evidence>
<proteinExistence type="predicted"/>
<comment type="caution">
    <text evidence="1">The sequence shown here is derived from an EMBL/GenBank/DDBJ whole genome shotgun (WGS) entry which is preliminary data.</text>
</comment>
<dbReference type="EMBL" id="WWEU01000001">
    <property type="protein sequence ID" value="MYM58609.1"/>
    <property type="molecule type" value="Genomic_DNA"/>
</dbReference>
<dbReference type="Proteomes" id="UP000478571">
    <property type="component" value="Unassembled WGS sequence"/>
</dbReference>
<dbReference type="RefSeq" id="WP_160927583.1">
    <property type="nucleotide sequence ID" value="NZ_WWEU01000001.1"/>
</dbReference>
<name>A0A6L8LZA0_9VIBR</name>
<sequence length="128" mass="15078">MYSELERNIPGHANWEGSFYERLSEYGEWDSETFWVLHSELLDIAKKQDLHSPVIRELAYMLLYIQQRVLNLISAHFAENDFFEISNIDTEQLYEFRERFEMAILGTITGEVLPETSFDLVNPLINNA</sequence>
<reference evidence="1 2" key="1">
    <citation type="submission" date="2020-01" db="EMBL/GenBank/DDBJ databases">
        <title>Draft Genome Sequence of Vibrio sp. strain OCN044, Isolated from a Healthy Coral at Palmyra Atoll.</title>
        <authorList>
            <person name="Videau P."/>
            <person name="Loughran R."/>
            <person name="Esquivel A."/>
            <person name="Deadmond M."/>
            <person name="Paddock B.E."/>
            <person name="Saw J.H."/>
            <person name="Ushijima B."/>
        </authorList>
    </citation>
    <scope>NUCLEOTIDE SEQUENCE [LARGE SCALE GENOMIC DNA]</scope>
    <source>
        <strain evidence="1 2">OCN044</strain>
    </source>
</reference>
<gene>
    <name evidence="1" type="ORF">GTG28_05170</name>
</gene>
<protein>
    <submittedName>
        <fullName evidence="1">Uncharacterized protein</fullName>
    </submittedName>
</protein>
<accession>A0A6L8LZA0</accession>
<keyword evidence="2" id="KW-1185">Reference proteome</keyword>
<organism evidence="1 2">
    <name type="scientific">Vibrio tetraodonis subsp. pristinus</name>
    <dbReference type="NCBI Taxonomy" id="2695891"/>
    <lineage>
        <taxon>Bacteria</taxon>
        <taxon>Pseudomonadati</taxon>
        <taxon>Pseudomonadota</taxon>
        <taxon>Gammaproteobacteria</taxon>
        <taxon>Vibrionales</taxon>
        <taxon>Vibrionaceae</taxon>
        <taxon>Vibrio</taxon>
    </lineage>
</organism>
<dbReference type="AlphaFoldDB" id="A0A6L8LZA0"/>